<dbReference type="Proteomes" id="UP000799750">
    <property type="component" value="Unassembled WGS sequence"/>
</dbReference>
<protein>
    <submittedName>
        <fullName evidence="2">Uncharacterized protein</fullName>
    </submittedName>
</protein>
<reference evidence="2" key="1">
    <citation type="journal article" date="2020" name="Stud. Mycol.">
        <title>101 Dothideomycetes genomes: a test case for predicting lifestyles and emergence of pathogens.</title>
        <authorList>
            <person name="Haridas S."/>
            <person name="Albert R."/>
            <person name="Binder M."/>
            <person name="Bloem J."/>
            <person name="Labutti K."/>
            <person name="Salamov A."/>
            <person name="Andreopoulos B."/>
            <person name="Baker S."/>
            <person name="Barry K."/>
            <person name="Bills G."/>
            <person name="Bluhm B."/>
            <person name="Cannon C."/>
            <person name="Castanera R."/>
            <person name="Culley D."/>
            <person name="Daum C."/>
            <person name="Ezra D."/>
            <person name="Gonzalez J."/>
            <person name="Henrissat B."/>
            <person name="Kuo A."/>
            <person name="Liang C."/>
            <person name="Lipzen A."/>
            <person name="Lutzoni F."/>
            <person name="Magnuson J."/>
            <person name="Mondo S."/>
            <person name="Nolan M."/>
            <person name="Ohm R."/>
            <person name="Pangilinan J."/>
            <person name="Park H.-J."/>
            <person name="Ramirez L."/>
            <person name="Alfaro M."/>
            <person name="Sun H."/>
            <person name="Tritt A."/>
            <person name="Yoshinaga Y."/>
            <person name="Zwiers L.-H."/>
            <person name="Turgeon B."/>
            <person name="Goodwin S."/>
            <person name="Spatafora J."/>
            <person name="Crous P."/>
            <person name="Grigoriev I."/>
        </authorList>
    </citation>
    <scope>NUCLEOTIDE SEQUENCE</scope>
    <source>
        <strain evidence="2">CBS 269.34</strain>
    </source>
</reference>
<dbReference type="EMBL" id="MU004185">
    <property type="protein sequence ID" value="KAF2498385.1"/>
    <property type="molecule type" value="Genomic_DNA"/>
</dbReference>
<keyword evidence="3" id="KW-1185">Reference proteome</keyword>
<dbReference type="AlphaFoldDB" id="A0A6A6R100"/>
<feature type="region of interest" description="Disordered" evidence="1">
    <location>
        <begin position="1"/>
        <end position="63"/>
    </location>
</feature>
<organism evidence="2 3">
    <name type="scientific">Lophium mytilinum</name>
    <dbReference type="NCBI Taxonomy" id="390894"/>
    <lineage>
        <taxon>Eukaryota</taxon>
        <taxon>Fungi</taxon>
        <taxon>Dikarya</taxon>
        <taxon>Ascomycota</taxon>
        <taxon>Pezizomycotina</taxon>
        <taxon>Dothideomycetes</taxon>
        <taxon>Pleosporomycetidae</taxon>
        <taxon>Mytilinidiales</taxon>
        <taxon>Mytilinidiaceae</taxon>
        <taxon>Lophium</taxon>
    </lineage>
</organism>
<name>A0A6A6R100_9PEZI</name>
<evidence type="ECO:0000256" key="1">
    <source>
        <dbReference type="SAM" id="MobiDB-lite"/>
    </source>
</evidence>
<feature type="compositionally biased region" description="Polar residues" evidence="1">
    <location>
        <begin position="175"/>
        <end position="206"/>
    </location>
</feature>
<evidence type="ECO:0000313" key="3">
    <source>
        <dbReference type="Proteomes" id="UP000799750"/>
    </source>
</evidence>
<accession>A0A6A6R100</accession>
<evidence type="ECO:0000313" key="2">
    <source>
        <dbReference type="EMBL" id="KAF2498385.1"/>
    </source>
</evidence>
<proteinExistence type="predicted"/>
<feature type="region of interest" description="Disordered" evidence="1">
    <location>
        <begin position="76"/>
        <end position="105"/>
    </location>
</feature>
<gene>
    <name evidence="2" type="ORF">BU16DRAFT_558448</name>
</gene>
<sequence length="215" mass="23447">MPARRDPQSHRTLPSPASRARFGSAIANPLSDHTASQHGQRRLPPALRPPPRLETGRPPHAARAVSACWPDAVHGNSVLSPSRPVDDAEKPFYTSRPEASTSRSSGILAGSTLWSLDIRNSSGCSPSPRWTLRHPLNCNALLHHPRRWMSYEKHVHRCGERESIWRRSTANASLGLQPSGAPSPTNLSLVTSPCATMPTRSSSRPQTLADDMDSP</sequence>
<feature type="region of interest" description="Disordered" evidence="1">
    <location>
        <begin position="175"/>
        <end position="215"/>
    </location>
</feature>